<feature type="compositionally biased region" description="Low complexity" evidence="5">
    <location>
        <begin position="360"/>
        <end position="370"/>
    </location>
</feature>
<keyword evidence="2 6" id="KW-0812">Transmembrane</keyword>
<feature type="transmembrane region" description="Helical" evidence="6">
    <location>
        <begin position="216"/>
        <end position="238"/>
    </location>
</feature>
<evidence type="ECO:0000256" key="4">
    <source>
        <dbReference type="ARBA" id="ARBA00023136"/>
    </source>
</evidence>
<evidence type="ECO:0000256" key="2">
    <source>
        <dbReference type="ARBA" id="ARBA00022692"/>
    </source>
</evidence>
<feature type="region of interest" description="Disordered" evidence="5">
    <location>
        <begin position="155"/>
        <end position="208"/>
    </location>
</feature>
<keyword evidence="4 6" id="KW-0472">Membrane</keyword>
<evidence type="ECO:0000256" key="3">
    <source>
        <dbReference type="ARBA" id="ARBA00022989"/>
    </source>
</evidence>
<feature type="compositionally biased region" description="Low complexity" evidence="5">
    <location>
        <begin position="175"/>
        <end position="205"/>
    </location>
</feature>
<dbReference type="HOGENOM" id="CLU_586855_0_0_1"/>
<gene>
    <name evidence="8" type="ORF">VHEMI08589</name>
</gene>
<name>A0A0A1TPZ1_9HYPO</name>
<feature type="signal peptide" evidence="7">
    <location>
        <begin position="1"/>
        <end position="18"/>
    </location>
</feature>
<feature type="region of interest" description="Disordered" evidence="5">
    <location>
        <begin position="278"/>
        <end position="301"/>
    </location>
</feature>
<evidence type="ECO:0000313" key="9">
    <source>
        <dbReference type="Proteomes" id="UP000039046"/>
    </source>
</evidence>
<evidence type="ECO:0000256" key="7">
    <source>
        <dbReference type="SAM" id="SignalP"/>
    </source>
</evidence>
<dbReference type="GO" id="GO:0071944">
    <property type="term" value="C:cell periphery"/>
    <property type="evidence" value="ECO:0007669"/>
    <property type="project" value="UniProtKB-ARBA"/>
</dbReference>
<feature type="compositionally biased region" description="Low complexity" evidence="5">
    <location>
        <begin position="155"/>
        <end position="168"/>
    </location>
</feature>
<evidence type="ECO:0000256" key="6">
    <source>
        <dbReference type="SAM" id="Phobius"/>
    </source>
</evidence>
<evidence type="ECO:0000256" key="5">
    <source>
        <dbReference type="SAM" id="MobiDB-lite"/>
    </source>
</evidence>
<reference evidence="8 9" key="1">
    <citation type="journal article" date="2015" name="Genome Announc.">
        <title>Draft Genome Sequence and Gene Annotation of the Entomopathogenic Fungus Verticillium hemipterigenum.</title>
        <authorList>
            <person name="Horn F."/>
            <person name="Habel A."/>
            <person name="Scharf D.H."/>
            <person name="Dworschak J."/>
            <person name="Brakhage A.A."/>
            <person name="Guthke R."/>
            <person name="Hertweck C."/>
            <person name="Linde J."/>
        </authorList>
    </citation>
    <scope>NUCLEOTIDE SEQUENCE [LARGE SCALE GENOMIC DNA]</scope>
</reference>
<keyword evidence="3 6" id="KW-1133">Transmembrane helix</keyword>
<dbReference type="OrthoDB" id="5103320at2759"/>
<dbReference type="STRING" id="1531966.A0A0A1TPZ1"/>
<feature type="region of interest" description="Disordered" evidence="5">
    <location>
        <begin position="439"/>
        <end position="460"/>
    </location>
</feature>
<dbReference type="AlphaFoldDB" id="A0A0A1TPZ1"/>
<accession>A0A0A1TPZ1</accession>
<dbReference type="GO" id="GO:0016020">
    <property type="term" value="C:membrane"/>
    <property type="evidence" value="ECO:0007669"/>
    <property type="project" value="UniProtKB-SubCell"/>
</dbReference>
<organism evidence="8 9">
    <name type="scientific">[Torrubiella] hemipterigena</name>
    <dbReference type="NCBI Taxonomy" id="1531966"/>
    <lineage>
        <taxon>Eukaryota</taxon>
        <taxon>Fungi</taxon>
        <taxon>Dikarya</taxon>
        <taxon>Ascomycota</taxon>
        <taxon>Pezizomycotina</taxon>
        <taxon>Sordariomycetes</taxon>
        <taxon>Hypocreomycetidae</taxon>
        <taxon>Hypocreales</taxon>
        <taxon>Clavicipitaceae</taxon>
        <taxon>Clavicipitaceae incertae sedis</taxon>
        <taxon>'Torrubiella' clade</taxon>
    </lineage>
</organism>
<sequence>MRFHVSFSLAALLATASANVINPRQIISTPSGSSTSDDKDVTVTRTTTVTPAGSTVTKLTTATTTSVSVLLITKTDVSTTTVTQAGGTATKIETHWVTVTSNVKRSLPEPTLAPAALHALFRRATFTSVKTVTADGSDPVTTTETTTTTKKTFTSSETTITSTETSTENPGASATVTSVTTKTTTVYNIPTDSPSDNNGSDNNGSDSGGLTTGAKAGIGAGVGVAGLAIIAGLLWLCLRRKKEPKEDPYDMTGSSMVPVGGAGAGAGATHAANNTYLAPARNPIKTQPSPEGYRGTAMGDGRAGYAKPDGYGQVYGSAASRTPSAHTAATHPPTRGGADSLPEHAHPADMDSPAASGSYAPVSALSSANPSPAPPFVGHNLPPTSAPHSGVPAAIIPGAGAGAAMGAAGAISAATAPTARMAELSNDNAPANRWHTDNAAEIDSQPVMSHQSGPVYEMGS</sequence>
<dbReference type="EMBL" id="CDHN01000005">
    <property type="protein sequence ID" value="CEJ92967.1"/>
    <property type="molecule type" value="Genomic_DNA"/>
</dbReference>
<protein>
    <recommendedName>
        <fullName evidence="10">Mid2 domain-containing protein</fullName>
    </recommendedName>
</protein>
<comment type="subcellular location">
    <subcellularLocation>
        <location evidence="1">Membrane</location>
        <topology evidence="1">Single-pass membrane protein</topology>
    </subcellularLocation>
</comment>
<proteinExistence type="predicted"/>
<evidence type="ECO:0000256" key="1">
    <source>
        <dbReference type="ARBA" id="ARBA00004167"/>
    </source>
</evidence>
<feature type="chain" id="PRO_5001990431" description="Mid2 domain-containing protein" evidence="7">
    <location>
        <begin position="19"/>
        <end position="460"/>
    </location>
</feature>
<feature type="region of interest" description="Disordered" evidence="5">
    <location>
        <begin position="314"/>
        <end position="384"/>
    </location>
</feature>
<evidence type="ECO:0000313" key="8">
    <source>
        <dbReference type="EMBL" id="CEJ92967.1"/>
    </source>
</evidence>
<dbReference type="PANTHER" id="PTHR15549">
    <property type="entry name" value="PAIRED IMMUNOGLOBULIN-LIKE TYPE 2 RECEPTOR"/>
    <property type="match status" value="1"/>
</dbReference>
<dbReference type="InterPro" id="IPR051694">
    <property type="entry name" value="Immunoregulatory_rcpt-like"/>
</dbReference>
<dbReference type="Proteomes" id="UP000039046">
    <property type="component" value="Unassembled WGS sequence"/>
</dbReference>
<keyword evidence="7" id="KW-0732">Signal</keyword>
<evidence type="ECO:0008006" key="10">
    <source>
        <dbReference type="Google" id="ProtNLM"/>
    </source>
</evidence>
<keyword evidence="9" id="KW-1185">Reference proteome</keyword>